<feature type="compositionally biased region" description="Acidic residues" evidence="1">
    <location>
        <begin position="48"/>
        <end position="59"/>
    </location>
</feature>
<sequence length="81" mass="8873">MSKQLHDGLISGIKLKGTELSAGVTRTCQGHPQDAQLDAAQQLQPAGDETDEDLDDDEEGEKKKEDEEKNVRRKGTVPNDL</sequence>
<organism evidence="2 3">
    <name type="scientific">Pomacea canaliculata</name>
    <name type="common">Golden apple snail</name>
    <dbReference type="NCBI Taxonomy" id="400727"/>
    <lineage>
        <taxon>Eukaryota</taxon>
        <taxon>Metazoa</taxon>
        <taxon>Spiralia</taxon>
        <taxon>Lophotrochozoa</taxon>
        <taxon>Mollusca</taxon>
        <taxon>Gastropoda</taxon>
        <taxon>Caenogastropoda</taxon>
        <taxon>Architaenioglossa</taxon>
        <taxon>Ampullarioidea</taxon>
        <taxon>Ampullariidae</taxon>
        <taxon>Pomacea</taxon>
    </lineage>
</organism>
<gene>
    <name evidence="2" type="ORF">C0Q70_15731</name>
</gene>
<protein>
    <submittedName>
        <fullName evidence="2">Uncharacterized protein</fullName>
    </submittedName>
</protein>
<accession>A0A2T7NVN9</accession>
<feature type="region of interest" description="Disordered" evidence="1">
    <location>
        <begin position="36"/>
        <end position="81"/>
    </location>
</feature>
<evidence type="ECO:0000313" key="3">
    <source>
        <dbReference type="Proteomes" id="UP000245119"/>
    </source>
</evidence>
<name>A0A2T7NVN9_POMCA</name>
<evidence type="ECO:0000313" key="2">
    <source>
        <dbReference type="EMBL" id="PVD25233.1"/>
    </source>
</evidence>
<dbReference type="AlphaFoldDB" id="A0A2T7NVN9"/>
<dbReference type="EMBL" id="PZQS01000009">
    <property type="protein sequence ID" value="PVD25233.1"/>
    <property type="molecule type" value="Genomic_DNA"/>
</dbReference>
<keyword evidence="3" id="KW-1185">Reference proteome</keyword>
<proteinExistence type="predicted"/>
<reference evidence="2 3" key="1">
    <citation type="submission" date="2018-04" db="EMBL/GenBank/DDBJ databases">
        <title>The genome of golden apple snail Pomacea canaliculata provides insight into stress tolerance and invasive adaptation.</title>
        <authorList>
            <person name="Liu C."/>
            <person name="Liu B."/>
            <person name="Ren Y."/>
            <person name="Zhang Y."/>
            <person name="Wang H."/>
            <person name="Li S."/>
            <person name="Jiang F."/>
            <person name="Yin L."/>
            <person name="Zhang G."/>
            <person name="Qian W."/>
            <person name="Fan W."/>
        </authorList>
    </citation>
    <scope>NUCLEOTIDE SEQUENCE [LARGE SCALE GENOMIC DNA]</scope>
    <source>
        <strain evidence="2">SZHN2017</strain>
        <tissue evidence="2">Muscle</tissue>
    </source>
</reference>
<dbReference type="Proteomes" id="UP000245119">
    <property type="component" value="Linkage Group LG9"/>
</dbReference>
<feature type="compositionally biased region" description="Basic and acidic residues" evidence="1">
    <location>
        <begin position="60"/>
        <end position="70"/>
    </location>
</feature>
<feature type="compositionally biased region" description="Low complexity" evidence="1">
    <location>
        <begin position="36"/>
        <end position="46"/>
    </location>
</feature>
<evidence type="ECO:0000256" key="1">
    <source>
        <dbReference type="SAM" id="MobiDB-lite"/>
    </source>
</evidence>
<comment type="caution">
    <text evidence="2">The sequence shown here is derived from an EMBL/GenBank/DDBJ whole genome shotgun (WGS) entry which is preliminary data.</text>
</comment>